<dbReference type="PROSITE" id="PS51350">
    <property type="entry name" value="PTS_HPR_DOM"/>
    <property type="match status" value="1"/>
</dbReference>
<dbReference type="InterPro" id="IPR000032">
    <property type="entry name" value="HPr-like"/>
</dbReference>
<evidence type="ECO:0000259" key="5">
    <source>
        <dbReference type="PROSITE" id="PS51350"/>
    </source>
</evidence>
<dbReference type="GO" id="GO:0005737">
    <property type="term" value="C:cytoplasm"/>
    <property type="evidence" value="ECO:0007669"/>
    <property type="project" value="UniProtKB-SubCell"/>
</dbReference>
<sequence>MTVAATVLHSRELPIVNKRGLHARASAKFVQTVERFEADVRVTRCGETVSGASIMGLMMLAAAPGTTILVETEGPDAEAALEALAELVAGRFGEEE</sequence>
<evidence type="ECO:0000256" key="4">
    <source>
        <dbReference type="ARBA" id="ARBA00022683"/>
    </source>
</evidence>
<comment type="subcellular location">
    <subcellularLocation>
        <location evidence="1">Cytoplasm</location>
    </subcellularLocation>
</comment>
<dbReference type="PRINTS" id="PR00107">
    <property type="entry name" value="PHOSPHOCPHPR"/>
</dbReference>
<evidence type="ECO:0000256" key="3">
    <source>
        <dbReference type="ARBA" id="ARBA00022490"/>
    </source>
</evidence>
<evidence type="ECO:0000256" key="2">
    <source>
        <dbReference type="ARBA" id="ARBA00010736"/>
    </source>
</evidence>
<keyword evidence="4" id="KW-0598">Phosphotransferase system</keyword>
<dbReference type="GO" id="GO:0009401">
    <property type="term" value="P:phosphoenolpyruvate-dependent sugar phosphotransferase system"/>
    <property type="evidence" value="ECO:0007669"/>
    <property type="project" value="UniProtKB-KW"/>
</dbReference>
<dbReference type="InterPro" id="IPR001020">
    <property type="entry name" value="PTS_HPr_His_P_site"/>
</dbReference>
<comment type="similarity">
    <text evidence="2">Belongs to the HPr family.</text>
</comment>
<dbReference type="RefSeq" id="WP_258732439.1">
    <property type="nucleotide sequence ID" value="NZ_JANTHY010000003.1"/>
</dbReference>
<dbReference type="Proteomes" id="UP001151088">
    <property type="component" value="Unassembled WGS sequence"/>
</dbReference>
<comment type="caution">
    <text evidence="6">The sequence shown here is derived from an EMBL/GenBank/DDBJ whole genome shotgun (WGS) entry which is preliminary data.</text>
</comment>
<reference evidence="6" key="1">
    <citation type="submission" date="2022-08" db="EMBL/GenBank/DDBJ databases">
        <authorList>
            <person name="Li F."/>
        </authorList>
    </citation>
    <scope>NUCLEOTIDE SEQUENCE</scope>
    <source>
        <strain evidence="6">MQZ15Z-1</strain>
    </source>
</reference>
<dbReference type="EMBL" id="JANTHZ010000003">
    <property type="protein sequence ID" value="MCS0495339.1"/>
    <property type="molecule type" value="Genomic_DNA"/>
</dbReference>
<dbReference type="SUPFAM" id="SSF55594">
    <property type="entry name" value="HPr-like"/>
    <property type="match status" value="1"/>
</dbReference>
<organism evidence="6 7">
    <name type="scientific">Ancylobacter mangrovi</name>
    <dbReference type="NCBI Taxonomy" id="2972472"/>
    <lineage>
        <taxon>Bacteria</taxon>
        <taxon>Pseudomonadati</taxon>
        <taxon>Pseudomonadota</taxon>
        <taxon>Alphaproteobacteria</taxon>
        <taxon>Hyphomicrobiales</taxon>
        <taxon>Xanthobacteraceae</taxon>
        <taxon>Ancylobacter</taxon>
    </lineage>
</organism>
<feature type="domain" description="HPr" evidence="5">
    <location>
        <begin position="8"/>
        <end position="95"/>
    </location>
</feature>
<accession>A0A9X2T5E2</accession>
<gene>
    <name evidence="6" type="ORF">NVS89_09540</name>
</gene>
<dbReference type="InterPro" id="IPR050399">
    <property type="entry name" value="HPr"/>
</dbReference>
<dbReference type="PANTHER" id="PTHR33705">
    <property type="entry name" value="PHOSPHOCARRIER PROTEIN HPR"/>
    <property type="match status" value="1"/>
</dbReference>
<dbReference type="PANTHER" id="PTHR33705:SF2">
    <property type="entry name" value="PHOSPHOCARRIER PROTEIN NPR"/>
    <property type="match status" value="1"/>
</dbReference>
<keyword evidence="3" id="KW-0963">Cytoplasm</keyword>
<dbReference type="InterPro" id="IPR035895">
    <property type="entry name" value="HPr-like_sf"/>
</dbReference>
<dbReference type="AlphaFoldDB" id="A0A9X2T5E2"/>
<dbReference type="NCBIfam" id="TIGR01003">
    <property type="entry name" value="PTS_HPr_family"/>
    <property type="match status" value="1"/>
</dbReference>
<evidence type="ECO:0000256" key="1">
    <source>
        <dbReference type="ARBA" id="ARBA00004496"/>
    </source>
</evidence>
<name>A0A9X2T5E2_9HYPH</name>
<dbReference type="Pfam" id="PF00381">
    <property type="entry name" value="PTS-HPr"/>
    <property type="match status" value="1"/>
</dbReference>
<proteinExistence type="inferred from homology"/>
<protein>
    <submittedName>
        <fullName evidence="6">HPr family phosphocarrier protein</fullName>
    </submittedName>
</protein>
<dbReference type="Gene3D" id="3.30.1340.10">
    <property type="entry name" value="HPr-like"/>
    <property type="match status" value="1"/>
</dbReference>
<evidence type="ECO:0000313" key="6">
    <source>
        <dbReference type="EMBL" id="MCS0495339.1"/>
    </source>
</evidence>
<keyword evidence="7" id="KW-1185">Reference proteome</keyword>
<dbReference type="PROSITE" id="PS00369">
    <property type="entry name" value="PTS_HPR_HIS"/>
    <property type="match status" value="1"/>
</dbReference>
<dbReference type="CDD" id="cd00367">
    <property type="entry name" value="PTS-HPr_like"/>
    <property type="match status" value="1"/>
</dbReference>
<evidence type="ECO:0000313" key="7">
    <source>
        <dbReference type="Proteomes" id="UP001151088"/>
    </source>
</evidence>